<organism evidence="5">
    <name type="scientific">Phaffia rhodozyma</name>
    <name type="common">Yeast</name>
    <name type="synonym">Xanthophyllomyces dendrorhous</name>
    <dbReference type="NCBI Taxonomy" id="264483"/>
    <lineage>
        <taxon>Eukaryota</taxon>
        <taxon>Fungi</taxon>
        <taxon>Dikarya</taxon>
        <taxon>Basidiomycota</taxon>
        <taxon>Agaricomycotina</taxon>
        <taxon>Tremellomycetes</taxon>
        <taxon>Cystofilobasidiales</taxon>
        <taxon>Mrakiaceae</taxon>
        <taxon>Phaffia</taxon>
    </lineage>
</organism>
<comment type="subcellular location">
    <subcellularLocation>
        <location evidence="1">Nucleus</location>
    </subcellularLocation>
</comment>
<feature type="compositionally biased region" description="Basic and acidic residues" evidence="3">
    <location>
        <begin position="784"/>
        <end position="796"/>
    </location>
</feature>
<sequence length="952" mass="105409">MSSTPPPASVKKVKRKAKELSAGPIGETSNQSDAPPTTVKRNRVHFSCVECNRRKQKAWPRVEHLPQTIENRPVDIASPERFLIYAGRSSMGYDASIRGRLDRIESLLQNLVHTNTSDSNFLSNSGHSDGARQDDSASPADSIRGITPSDAGLTSGTGDLNVTGQARFKGAGGTAVMAEEEHEDNHVGTMSGGRFYGPSAMSSVSSSRMSKILQNFPTTSIGAAATVLAHESDSHHHHSHHHSNSTSSANSYNPFEGPLSDGLEGMLETLDESGIGLDNIVSLFEKLPERDLRNSLVELYWREIDWTRYKIFQDSFQTRYISFFSHETSSTYYHPPEKGYPYRNLDVGGLKWLPLLFIMMAIATLTAPLSLFGDEDTRRKWSRSLYGSARKAMNIAQALQRDNLDIVMAGLLIARYLLLVRRAAEGFTPLTTALQLGLYRDGTVLGIKDKREIEIRRRLWAYSYHHDRTASLLVGRPTLISDSWCDCKPPANLDDYDLLGDFPEEGRPLSQPTVMTHVVLRHSLASIMGRISDKTFSLKSPSYSTVVELDAELIEWKHNLPSYFKLENPDRSMDSKYHYLAFHRQMLASEFYYTRITLHRPYILRKRDSSQYEYSRKAAIEAARADLIGRRDFQLNKPSHLGKLPVGAYWVLNSYIIIGIAILLEPTGSQADELRNLLNVVTGRAPDQDGRVSITTVRELAVVELFSQKEKGFDSRPPSPTSSSSTHPNNGNGSNGYLQLLPGGSSNQYPKSQPNWSTSRAAVPEPSLWGRPDPVDELLISYHRSKEEPTANERQHSGLSSSPRRSAPGDSAWSARAVGMGDHTVLRPFADEQPSVHRSFSQQPSPLQNTSPIHSTSPVHDPSSLLHPSTGVYRYPPSSSIRDNQPNPKLFNTDPDFLSPWTHGFQAFSGATGTRTGSDDGGGFSDLLGDEKEVAFLNQLISAISSGDGPSL</sequence>
<feature type="region of interest" description="Disordered" evidence="3">
    <location>
        <begin position="833"/>
        <end position="886"/>
    </location>
</feature>
<feature type="region of interest" description="Disordered" evidence="3">
    <location>
        <begin position="1"/>
        <end position="38"/>
    </location>
</feature>
<reference evidence="5" key="1">
    <citation type="submission" date="2014-08" db="EMBL/GenBank/DDBJ databases">
        <authorList>
            <person name="Sharma Rahul"/>
            <person name="Thines Marco"/>
        </authorList>
    </citation>
    <scope>NUCLEOTIDE SEQUENCE</scope>
</reference>
<dbReference type="GO" id="GO:0005634">
    <property type="term" value="C:nucleus"/>
    <property type="evidence" value="ECO:0007669"/>
    <property type="project" value="UniProtKB-SubCell"/>
</dbReference>
<evidence type="ECO:0000259" key="4">
    <source>
        <dbReference type="SMART" id="SM00906"/>
    </source>
</evidence>
<feature type="region of interest" description="Disordered" evidence="3">
    <location>
        <begin position="116"/>
        <end position="165"/>
    </location>
</feature>
<feature type="domain" description="Xylanolytic transcriptional activator regulatory" evidence="4">
    <location>
        <begin position="385"/>
        <end position="496"/>
    </location>
</feature>
<dbReference type="GO" id="GO:0008270">
    <property type="term" value="F:zinc ion binding"/>
    <property type="evidence" value="ECO:0007669"/>
    <property type="project" value="InterPro"/>
</dbReference>
<proteinExistence type="predicted"/>
<evidence type="ECO:0000256" key="1">
    <source>
        <dbReference type="ARBA" id="ARBA00004123"/>
    </source>
</evidence>
<feature type="compositionally biased region" description="Polar residues" evidence="3">
    <location>
        <begin position="152"/>
        <end position="164"/>
    </location>
</feature>
<dbReference type="InterPro" id="IPR007219">
    <property type="entry name" value="XnlR_reg_dom"/>
</dbReference>
<feature type="compositionally biased region" description="Polar residues" evidence="3">
    <location>
        <begin position="116"/>
        <end position="127"/>
    </location>
</feature>
<dbReference type="AlphaFoldDB" id="A0A0F7SJ76"/>
<accession>A0A0F7SJ76</accession>
<dbReference type="SMART" id="SM00906">
    <property type="entry name" value="Fungal_trans"/>
    <property type="match status" value="1"/>
</dbReference>
<dbReference type="GO" id="GO:0003677">
    <property type="term" value="F:DNA binding"/>
    <property type="evidence" value="ECO:0007669"/>
    <property type="project" value="InterPro"/>
</dbReference>
<feature type="compositionally biased region" description="Low complexity" evidence="3">
    <location>
        <begin position="721"/>
        <end position="736"/>
    </location>
</feature>
<feature type="compositionally biased region" description="Polar residues" evidence="3">
    <location>
        <begin position="836"/>
        <end position="858"/>
    </location>
</feature>
<name>A0A0F7SJ76_PHARH</name>
<dbReference type="EMBL" id="LN483167">
    <property type="protein sequence ID" value="CDZ97052.1"/>
    <property type="molecule type" value="Genomic_DNA"/>
</dbReference>
<dbReference type="PANTHER" id="PTHR31001:SF87">
    <property type="entry name" value="COL-21"/>
    <property type="match status" value="1"/>
</dbReference>
<protein>
    <submittedName>
        <fullName evidence="5">Transcription factor domain, fungi</fullName>
    </submittedName>
</protein>
<keyword evidence="2" id="KW-0539">Nucleus</keyword>
<feature type="region of interest" description="Disordered" evidence="3">
    <location>
        <begin position="709"/>
        <end position="814"/>
    </location>
</feature>
<evidence type="ECO:0000256" key="3">
    <source>
        <dbReference type="SAM" id="MobiDB-lite"/>
    </source>
</evidence>
<dbReference type="GO" id="GO:0006351">
    <property type="term" value="P:DNA-templated transcription"/>
    <property type="evidence" value="ECO:0007669"/>
    <property type="project" value="InterPro"/>
</dbReference>
<evidence type="ECO:0000313" key="5">
    <source>
        <dbReference type="EMBL" id="CDZ97052.1"/>
    </source>
</evidence>
<feature type="compositionally biased region" description="Polar residues" evidence="3">
    <location>
        <begin position="744"/>
        <end position="760"/>
    </location>
</feature>
<dbReference type="InterPro" id="IPR050613">
    <property type="entry name" value="Sec_Metabolite_Reg"/>
</dbReference>
<dbReference type="PANTHER" id="PTHR31001">
    <property type="entry name" value="UNCHARACTERIZED TRANSCRIPTIONAL REGULATORY PROTEIN"/>
    <property type="match status" value="1"/>
</dbReference>
<dbReference type="CDD" id="cd12148">
    <property type="entry name" value="fungal_TF_MHR"/>
    <property type="match status" value="1"/>
</dbReference>
<feature type="compositionally biased region" description="Polar residues" evidence="3">
    <location>
        <begin position="877"/>
        <end position="886"/>
    </location>
</feature>
<evidence type="ECO:0000256" key="2">
    <source>
        <dbReference type="ARBA" id="ARBA00023242"/>
    </source>
</evidence>
<feature type="region of interest" description="Disordered" evidence="3">
    <location>
        <begin position="230"/>
        <end position="255"/>
    </location>
</feature>
<dbReference type="Pfam" id="PF04082">
    <property type="entry name" value="Fungal_trans"/>
    <property type="match status" value="1"/>
</dbReference>